<organism evidence="8 9">
    <name type="scientific">Nematostella vectensis</name>
    <name type="common">Starlet sea anemone</name>
    <dbReference type="NCBI Taxonomy" id="45351"/>
    <lineage>
        <taxon>Eukaryota</taxon>
        <taxon>Metazoa</taxon>
        <taxon>Cnidaria</taxon>
        <taxon>Anthozoa</taxon>
        <taxon>Hexacorallia</taxon>
        <taxon>Actiniaria</taxon>
        <taxon>Edwardsiidae</taxon>
        <taxon>Nematostella</taxon>
    </lineage>
</organism>
<evidence type="ECO:0000313" key="8">
    <source>
        <dbReference type="EMBL" id="EDO34907.1"/>
    </source>
</evidence>
<dbReference type="HOGENOM" id="CLU_049802_0_0_1"/>
<evidence type="ECO:0000313" key="9">
    <source>
        <dbReference type="Proteomes" id="UP000001593"/>
    </source>
</evidence>
<evidence type="ECO:0000256" key="5">
    <source>
        <dbReference type="ARBA" id="ARBA00023180"/>
    </source>
</evidence>
<keyword evidence="3" id="KW-0677">Repeat</keyword>
<evidence type="ECO:0000256" key="6">
    <source>
        <dbReference type="SAM" id="SignalP"/>
    </source>
</evidence>
<dbReference type="PANTHER" id="PTHR23301:SF0">
    <property type="entry name" value="CHITIN-BINDING TYPE-2 DOMAIN-CONTAINING PROTEIN-RELATED"/>
    <property type="match status" value="1"/>
</dbReference>
<keyword evidence="1" id="KW-0147">Chitin-binding</keyword>
<feature type="signal peptide" evidence="6">
    <location>
        <begin position="1"/>
        <end position="16"/>
    </location>
</feature>
<dbReference type="KEGG" id="nve:5506295"/>
<sequence>MKSLVLLIACFSVARATEDDFCKERDAGCYVDLKDCSKYYQCDDFHKTHHRTCSDQLKWSAVKNICDHAADVDCDRKPLKPHVRLLAPAPYPGCDLHCQEKGLDGSCTVMPNWRIEKGMCVDNNYCLLLPNGHYHDPRNCSRFYQCDAFHKAFLHSCPSGLKWSVTKTTCDWPRYVDCNRGGEPYKPPFGCGLRDPRPVKFDCIQGFLNGARLYWNKLLFTDRDPSSNVYSGIAINWGNWKAYVNGLACRCAKAAYTKGYKYFGLQFYGECWSGPYYGAISASHVTNPDNCLQEYFQKCKKLDTTHACVGKAWNNYVYRVLPPKMMK</sequence>
<dbReference type="EMBL" id="DS469715">
    <property type="protein sequence ID" value="EDO34907.1"/>
    <property type="molecule type" value="Genomic_DNA"/>
</dbReference>
<dbReference type="Gene3D" id="2.170.140.10">
    <property type="entry name" value="Chitin binding domain"/>
    <property type="match status" value="2"/>
</dbReference>
<dbReference type="Proteomes" id="UP000001593">
    <property type="component" value="Unassembled WGS sequence"/>
</dbReference>
<dbReference type="PhylomeDB" id="A7SN02"/>
<dbReference type="PANTHER" id="PTHR23301">
    <property type="entry name" value="CHITIN BINDING PERITROPHIN-A"/>
    <property type="match status" value="1"/>
</dbReference>
<dbReference type="InterPro" id="IPR002557">
    <property type="entry name" value="Chitin-bd_dom"/>
</dbReference>
<dbReference type="GO" id="GO:0005576">
    <property type="term" value="C:extracellular region"/>
    <property type="evidence" value="ECO:0007669"/>
    <property type="project" value="InterPro"/>
</dbReference>
<reference evidence="8 9" key="1">
    <citation type="journal article" date="2007" name="Science">
        <title>Sea anemone genome reveals ancestral eumetazoan gene repertoire and genomic organization.</title>
        <authorList>
            <person name="Putnam N.H."/>
            <person name="Srivastava M."/>
            <person name="Hellsten U."/>
            <person name="Dirks B."/>
            <person name="Chapman J."/>
            <person name="Salamov A."/>
            <person name="Terry A."/>
            <person name="Shapiro H."/>
            <person name="Lindquist E."/>
            <person name="Kapitonov V.V."/>
            <person name="Jurka J."/>
            <person name="Genikhovich G."/>
            <person name="Grigoriev I.V."/>
            <person name="Lucas S.M."/>
            <person name="Steele R.E."/>
            <person name="Finnerty J.R."/>
            <person name="Technau U."/>
            <person name="Martindale M.Q."/>
            <person name="Rokhsar D.S."/>
        </authorList>
    </citation>
    <scope>NUCLEOTIDE SEQUENCE [LARGE SCALE GENOMIC DNA]</scope>
    <source>
        <strain evidence="9">CH2 X CH6</strain>
    </source>
</reference>
<dbReference type="AlphaFoldDB" id="A7SN02"/>
<evidence type="ECO:0000256" key="3">
    <source>
        <dbReference type="ARBA" id="ARBA00022737"/>
    </source>
</evidence>
<accession>A7SN02</accession>
<dbReference type="SUPFAM" id="SSF57625">
    <property type="entry name" value="Invertebrate chitin-binding proteins"/>
    <property type="match status" value="2"/>
</dbReference>
<protein>
    <recommendedName>
        <fullName evidence="7">Chitin-binding type-2 domain-containing protein</fullName>
    </recommendedName>
</protein>
<keyword evidence="9" id="KW-1185">Reference proteome</keyword>
<dbReference type="PROSITE" id="PS50940">
    <property type="entry name" value="CHIT_BIND_II"/>
    <property type="match status" value="2"/>
</dbReference>
<keyword evidence="2 6" id="KW-0732">Signal</keyword>
<feature type="domain" description="Chitin-binding type-2" evidence="7">
    <location>
        <begin position="123"/>
        <end position="180"/>
    </location>
</feature>
<keyword evidence="4" id="KW-1015">Disulfide bond</keyword>
<feature type="domain" description="Chitin-binding type-2" evidence="7">
    <location>
        <begin position="19"/>
        <end position="76"/>
    </location>
</feature>
<dbReference type="InterPro" id="IPR036508">
    <property type="entry name" value="Chitin-bd_dom_sf"/>
</dbReference>
<dbReference type="InParanoid" id="A7SN02"/>
<dbReference type="SMART" id="SM00494">
    <property type="entry name" value="ChtBD2"/>
    <property type="match status" value="2"/>
</dbReference>
<evidence type="ECO:0000256" key="2">
    <source>
        <dbReference type="ARBA" id="ARBA00022729"/>
    </source>
</evidence>
<keyword evidence="5" id="KW-0325">Glycoprotein</keyword>
<gene>
    <name evidence="8" type="ORF">NEMVEDRAFT_v1g214761</name>
</gene>
<dbReference type="GO" id="GO:0008061">
    <property type="term" value="F:chitin binding"/>
    <property type="evidence" value="ECO:0007669"/>
    <property type="project" value="UniProtKB-KW"/>
</dbReference>
<dbReference type="STRING" id="45351.A7SN02"/>
<dbReference type="Pfam" id="PF01607">
    <property type="entry name" value="CBM_14"/>
    <property type="match status" value="2"/>
</dbReference>
<evidence type="ECO:0000256" key="4">
    <source>
        <dbReference type="ARBA" id="ARBA00023157"/>
    </source>
</evidence>
<evidence type="ECO:0000256" key="1">
    <source>
        <dbReference type="ARBA" id="ARBA00022669"/>
    </source>
</evidence>
<evidence type="ECO:0000259" key="7">
    <source>
        <dbReference type="PROSITE" id="PS50940"/>
    </source>
</evidence>
<dbReference type="OrthoDB" id="5988231at2759"/>
<dbReference type="InterPro" id="IPR051940">
    <property type="entry name" value="Chitin_bind-dev_reg"/>
</dbReference>
<name>A7SN02_NEMVE</name>
<feature type="chain" id="PRO_5002714526" description="Chitin-binding type-2 domain-containing protein" evidence="6">
    <location>
        <begin position="17"/>
        <end position="327"/>
    </location>
</feature>
<proteinExistence type="predicted"/>